<sequence length="58" mass="5973">MKKLRKKNHGRGNQSVHGETTFAAVTGTTVAGGTTIAAGQTTVAPTNLNTQFTKATTV</sequence>
<protein>
    <submittedName>
        <fullName evidence="2">Uncharacterized protein</fullName>
    </submittedName>
</protein>
<proteinExistence type="predicted"/>
<organism evidence="1 2">
    <name type="scientific">Panagrolaimus sp. ES5</name>
    <dbReference type="NCBI Taxonomy" id="591445"/>
    <lineage>
        <taxon>Eukaryota</taxon>
        <taxon>Metazoa</taxon>
        <taxon>Ecdysozoa</taxon>
        <taxon>Nematoda</taxon>
        <taxon>Chromadorea</taxon>
        <taxon>Rhabditida</taxon>
        <taxon>Tylenchina</taxon>
        <taxon>Panagrolaimomorpha</taxon>
        <taxon>Panagrolaimoidea</taxon>
        <taxon>Panagrolaimidae</taxon>
        <taxon>Panagrolaimus</taxon>
    </lineage>
</organism>
<evidence type="ECO:0000313" key="2">
    <source>
        <dbReference type="WBParaSite" id="ES5_v2.g29153.t1"/>
    </source>
</evidence>
<dbReference type="Proteomes" id="UP000887579">
    <property type="component" value="Unplaced"/>
</dbReference>
<evidence type="ECO:0000313" key="1">
    <source>
        <dbReference type="Proteomes" id="UP000887579"/>
    </source>
</evidence>
<reference evidence="2" key="1">
    <citation type="submission" date="2022-11" db="UniProtKB">
        <authorList>
            <consortium name="WormBaseParasite"/>
        </authorList>
    </citation>
    <scope>IDENTIFICATION</scope>
</reference>
<dbReference type="WBParaSite" id="ES5_v2.g29153.t1">
    <property type="protein sequence ID" value="ES5_v2.g29153.t1"/>
    <property type="gene ID" value="ES5_v2.g29153"/>
</dbReference>
<accession>A0AC34GHC4</accession>
<name>A0AC34GHC4_9BILA</name>